<dbReference type="Pfam" id="PF13489">
    <property type="entry name" value="Methyltransf_23"/>
    <property type="match status" value="1"/>
</dbReference>
<comment type="caution">
    <text evidence="1">The sequence shown here is derived from an EMBL/GenBank/DDBJ whole genome shotgun (WGS) entry which is preliminary data.</text>
</comment>
<dbReference type="SUPFAM" id="SSF53335">
    <property type="entry name" value="S-adenosyl-L-methionine-dependent methyltransferases"/>
    <property type="match status" value="1"/>
</dbReference>
<proteinExistence type="predicted"/>
<dbReference type="InterPro" id="IPR029063">
    <property type="entry name" value="SAM-dependent_MTases_sf"/>
</dbReference>
<protein>
    <recommendedName>
        <fullName evidence="2">Methyltransferase type 11 domain-containing protein</fullName>
    </recommendedName>
</protein>
<organism evidence="1">
    <name type="scientific">marine sediment metagenome</name>
    <dbReference type="NCBI Taxonomy" id="412755"/>
    <lineage>
        <taxon>unclassified sequences</taxon>
        <taxon>metagenomes</taxon>
        <taxon>ecological metagenomes</taxon>
    </lineage>
</organism>
<reference evidence="1" key="1">
    <citation type="journal article" date="2014" name="Front. Microbiol.">
        <title>High frequency of phylogenetically diverse reductive dehalogenase-homologous genes in deep subseafloor sedimentary metagenomes.</title>
        <authorList>
            <person name="Kawai M."/>
            <person name="Futagami T."/>
            <person name="Toyoda A."/>
            <person name="Takaki Y."/>
            <person name="Nishi S."/>
            <person name="Hori S."/>
            <person name="Arai W."/>
            <person name="Tsubouchi T."/>
            <person name="Morono Y."/>
            <person name="Uchiyama I."/>
            <person name="Ito T."/>
            <person name="Fujiyama A."/>
            <person name="Inagaki F."/>
            <person name="Takami H."/>
        </authorList>
    </citation>
    <scope>NUCLEOTIDE SEQUENCE</scope>
    <source>
        <strain evidence="1">Expedition CK06-06</strain>
    </source>
</reference>
<dbReference type="AlphaFoldDB" id="X1KQP4"/>
<name>X1KQP4_9ZZZZ</name>
<gene>
    <name evidence="1" type="ORF">S06H3_23613</name>
</gene>
<dbReference type="EMBL" id="BARV01012875">
    <property type="protein sequence ID" value="GAI08988.1"/>
    <property type="molecule type" value="Genomic_DNA"/>
</dbReference>
<evidence type="ECO:0008006" key="2">
    <source>
        <dbReference type="Google" id="ProtNLM"/>
    </source>
</evidence>
<evidence type="ECO:0000313" key="1">
    <source>
        <dbReference type="EMBL" id="GAI08988.1"/>
    </source>
</evidence>
<accession>X1KQP4</accession>
<sequence>MKNWKEVYKLLQSSSEWNKLKKYLKNFSENKSPNVENIWDIMNRVWDDMGLDNIEYTSDELGKYYSHPVWFLNGLFIESDEESMSHRKSVAGYFTSKKSLKILDYGGGFGTLAKEISAQTPSSQIDIYEPHVSKFAFENIKNFYNINIINFLKENYYDVLVNTDVLEHVEDPISLISIYNNCL</sequence>
<feature type="non-terminal residue" evidence="1">
    <location>
        <position position="183"/>
    </location>
</feature>
<dbReference type="Gene3D" id="3.40.50.150">
    <property type="entry name" value="Vaccinia Virus protein VP39"/>
    <property type="match status" value="1"/>
</dbReference>